<dbReference type="GO" id="GO:0015074">
    <property type="term" value="P:DNA integration"/>
    <property type="evidence" value="ECO:0007669"/>
    <property type="project" value="InterPro"/>
</dbReference>
<evidence type="ECO:0000259" key="2">
    <source>
        <dbReference type="PROSITE" id="PS50994"/>
    </source>
</evidence>
<evidence type="ECO:0000313" key="4">
    <source>
        <dbReference type="Proteomes" id="UP000004508"/>
    </source>
</evidence>
<dbReference type="PROSITE" id="PS50994">
    <property type="entry name" value="INTEGRASE"/>
    <property type="match status" value="1"/>
</dbReference>
<dbReference type="STRING" id="485913.Krac_1854"/>
<keyword evidence="4" id="KW-1185">Reference proteome</keyword>
<evidence type="ECO:0000256" key="1">
    <source>
        <dbReference type="SAM" id="MobiDB-lite"/>
    </source>
</evidence>
<evidence type="ECO:0000313" key="3">
    <source>
        <dbReference type="EMBL" id="EFH81160.1"/>
    </source>
</evidence>
<dbReference type="SUPFAM" id="SSF53098">
    <property type="entry name" value="Ribonuclease H-like"/>
    <property type="match status" value="1"/>
</dbReference>
<comment type="caution">
    <text evidence="3">The sequence shown here is derived from an EMBL/GenBank/DDBJ whole genome shotgun (WGS) entry which is preliminary data.</text>
</comment>
<keyword evidence="3" id="KW-0540">Nuclease</keyword>
<dbReference type="GO" id="GO:0004519">
    <property type="term" value="F:endonuclease activity"/>
    <property type="evidence" value="ECO:0007669"/>
    <property type="project" value="UniProtKB-KW"/>
</dbReference>
<dbReference type="InParanoid" id="D6U3F6"/>
<dbReference type="InterPro" id="IPR001584">
    <property type="entry name" value="Integrase_cat-core"/>
</dbReference>
<reference evidence="3 4" key="1">
    <citation type="journal article" date="2011" name="Stand. Genomic Sci.">
        <title>Non-contiguous finished genome sequence and contextual data of the filamentous soil bacterium Ktedonobacter racemifer type strain (SOSP1-21).</title>
        <authorList>
            <person name="Chang Y.J."/>
            <person name="Land M."/>
            <person name="Hauser L."/>
            <person name="Chertkov O."/>
            <person name="Del Rio T.G."/>
            <person name="Nolan M."/>
            <person name="Copeland A."/>
            <person name="Tice H."/>
            <person name="Cheng J.F."/>
            <person name="Lucas S."/>
            <person name="Han C."/>
            <person name="Goodwin L."/>
            <person name="Pitluck S."/>
            <person name="Ivanova N."/>
            <person name="Ovchinikova G."/>
            <person name="Pati A."/>
            <person name="Chen A."/>
            <person name="Palaniappan K."/>
            <person name="Mavromatis K."/>
            <person name="Liolios K."/>
            <person name="Brettin T."/>
            <person name="Fiebig A."/>
            <person name="Rohde M."/>
            <person name="Abt B."/>
            <person name="Goker M."/>
            <person name="Detter J.C."/>
            <person name="Woyke T."/>
            <person name="Bristow J."/>
            <person name="Eisen J.A."/>
            <person name="Markowitz V."/>
            <person name="Hugenholtz P."/>
            <person name="Kyrpides N.C."/>
            <person name="Klenk H.P."/>
            <person name="Lapidus A."/>
        </authorList>
    </citation>
    <scope>NUCLEOTIDE SEQUENCE [LARGE SCALE GENOMIC DNA]</scope>
    <source>
        <strain evidence="4">DSM 44963</strain>
    </source>
</reference>
<dbReference type="InterPro" id="IPR036397">
    <property type="entry name" value="RNaseH_sf"/>
</dbReference>
<dbReference type="InterPro" id="IPR012337">
    <property type="entry name" value="RNaseH-like_sf"/>
</dbReference>
<feature type="region of interest" description="Disordered" evidence="1">
    <location>
        <begin position="851"/>
        <end position="884"/>
    </location>
</feature>
<dbReference type="eggNOG" id="COG2801">
    <property type="taxonomic scope" value="Bacteria"/>
</dbReference>
<protein>
    <submittedName>
        <fullName evidence="3">TnsA endonuclease</fullName>
    </submittedName>
</protein>
<dbReference type="OrthoDB" id="151548at2"/>
<dbReference type="Proteomes" id="UP000004508">
    <property type="component" value="Unassembled WGS sequence"/>
</dbReference>
<dbReference type="EMBL" id="ADVG01000004">
    <property type="protein sequence ID" value="EFH81160.1"/>
    <property type="molecule type" value="Genomic_DNA"/>
</dbReference>
<feature type="domain" description="Integrase catalytic" evidence="2">
    <location>
        <begin position="496"/>
        <end position="688"/>
    </location>
</feature>
<keyword evidence="3" id="KW-0255">Endonuclease</keyword>
<dbReference type="RefSeq" id="WP_007918366.1">
    <property type="nucleotide sequence ID" value="NZ_ADVG01000004.1"/>
</dbReference>
<proteinExistence type="predicted"/>
<keyword evidence="3" id="KW-0378">Hydrolase</keyword>
<dbReference type="Gene3D" id="3.30.420.10">
    <property type="entry name" value="Ribonuclease H-like superfamily/Ribonuclease H"/>
    <property type="match status" value="1"/>
</dbReference>
<dbReference type="AlphaFoldDB" id="D6U3F6"/>
<dbReference type="GO" id="GO:0003676">
    <property type="term" value="F:nucleic acid binding"/>
    <property type="evidence" value="ECO:0007669"/>
    <property type="project" value="InterPro"/>
</dbReference>
<organism evidence="3 4">
    <name type="scientific">Ktedonobacter racemifer DSM 44963</name>
    <dbReference type="NCBI Taxonomy" id="485913"/>
    <lineage>
        <taxon>Bacteria</taxon>
        <taxon>Bacillati</taxon>
        <taxon>Chloroflexota</taxon>
        <taxon>Ktedonobacteria</taxon>
        <taxon>Ktedonobacterales</taxon>
        <taxon>Ktedonobacteraceae</taxon>
        <taxon>Ktedonobacter</taxon>
    </lineage>
</organism>
<name>D6U3F6_KTERA</name>
<gene>
    <name evidence="3" type="ORF">Krac_1854</name>
</gene>
<sequence length="884" mass="100897">MKMTSEAFQAWCQHLQLPPETEELVASIRSSQPVRRVSARGKNVTGRYPSPKMGVPIQFESEQGEFWAIYEMECDEDVLELYEQPSRIPLSYRARSGRRTTQWHTPDFFVLRRESVGWEEWKAAERLDHLAESQPGRYNRAATGHWSCPPGEAYASHLGLTYRLRSSAEFRPLEIQNLKFLQDHWAHEVPPDPEHEALALAHIQAHSGIRLNDLLATYPHLAVDVIWVLLSTRRVFTDLSATLLMRHEQVALYAEEGQVPRDTSEESPALHLSLPSAPLAWDGRLWWVERLEGEEVQLRPEVGEPLVLPRAEFERLKGEGALWIVGAATPSPMTLEVRQILLHASPKAHQAANARMIQMLAYARGEPTTASRRSVQRWWRAYQQGKREHECGFLGLLDRVAARGNRTERIEPASLQLLEAALQAHYATPQSKSAAAVYRLYREQCAKQGLPPVSERTFYRVRARFATNEVEARRRGTRAAYASQPFSWLDQTTPRHGERPFALAHLDHTKLDIVLVSSLTGKPLDRPYATFLTDAYSRRLLACYLTYDPPSYRSVMMALRICVQRHQRLPQECLVDRGPEFGSVYFETLLTRYGVTKKERPPAQPRVGSVVERLFGTTTTQLLHQLLGNTQASQHPRRMTREVDPRRLAVWTLERFSARLCEYAYEIYDQLDHPSLGQSPREAFAQGVALAGMRLHRLIPYSEEFLILTCPTTRTGYAKLDASRGIVVNGLRYWNPLMRGASDAGRAVPFRYEPFNMGVTYAFVDGQWLTCTADAFLQIQGRSEREWELILSEWREQQRAHHRTRMSLDSTKLAAFLEEVLEEEPLLEQQQRDLEGVSIRDAIVGRAMSTGLPLDTSEASSEADDELDLTTLPTLEEYRSDGKA</sequence>
<accession>D6U3F6</accession>